<dbReference type="InterPro" id="IPR000859">
    <property type="entry name" value="CUB_dom"/>
</dbReference>
<evidence type="ECO:0000256" key="8">
    <source>
        <dbReference type="ARBA" id="ARBA00024195"/>
    </source>
</evidence>
<evidence type="ECO:0000313" key="14">
    <source>
        <dbReference type="Proteomes" id="UP001295444"/>
    </source>
</evidence>
<sequence>MDIEPSENCEHDSVKVIIGDEVKENLCGISTFWSSGQNKYFSTNVLRINFTSDTLNMEQYTGFSLTFSAVDLNECEDPAQNNCSHFCSNYIGGYFCSCRPGYLLLPDKHTCAVIDCGPPTNIDNGLVIFNQTTHRSEATYSCASEYYTPASGDGTFRCPSNGLWANKDGGQELPRCVPVCGIFKPSQTPRGRIFGGQIAEPGQFPWQIAFVSPSRGCGALISDRWILTAAHVVQDKESPEMYGGVINLRHKKQENLLKAKKIIVHPSWITQENEDRVSYNHDIALILLCSKVKLGPLISPICLPGSDHGMSPTLYQRAYIAGWGATEKKERTVNLLFTTVSLSKIEKCQELNKEEKYIFTSNMLCAGDANGHDSCKGDDGGPLMVFQDGRMYTAGITSWGVNCGKFGVYTKVENYMDWIKETMERVEMEEDGSPDPECA</sequence>
<name>A0AAD1TEQ7_PELCU</name>
<comment type="similarity">
    <text evidence="8">Belongs to the peptidase S1 family. CLIP subfamily.</text>
</comment>
<dbReference type="PANTHER" id="PTHR24255:SF18">
    <property type="entry name" value="COMPLEMENT C1S SUBCOMPONENT"/>
    <property type="match status" value="1"/>
</dbReference>
<keyword evidence="2 9" id="KW-0768">Sushi</keyword>
<feature type="domain" description="CUB" evidence="10">
    <location>
        <begin position="1"/>
        <end position="70"/>
    </location>
</feature>
<dbReference type="InterPro" id="IPR000742">
    <property type="entry name" value="EGF"/>
</dbReference>
<feature type="domain" description="Sushi" evidence="12">
    <location>
        <begin position="114"/>
        <end position="178"/>
    </location>
</feature>
<keyword evidence="7" id="KW-1015">Disulfide bond</keyword>
<dbReference type="PANTHER" id="PTHR24255">
    <property type="entry name" value="COMPLEMENT COMPONENT 1, S SUBCOMPONENT-RELATED"/>
    <property type="match status" value="1"/>
</dbReference>
<dbReference type="Proteomes" id="UP001295444">
    <property type="component" value="Chromosome 11"/>
</dbReference>
<dbReference type="CDD" id="cd00190">
    <property type="entry name" value="Tryp_SPc"/>
    <property type="match status" value="1"/>
</dbReference>
<dbReference type="GO" id="GO:0005615">
    <property type="term" value="C:extracellular space"/>
    <property type="evidence" value="ECO:0007669"/>
    <property type="project" value="TreeGrafter"/>
</dbReference>
<feature type="domain" description="Peptidase S1" evidence="11">
    <location>
        <begin position="193"/>
        <end position="424"/>
    </location>
</feature>
<dbReference type="InterPro" id="IPR000436">
    <property type="entry name" value="Sushi_SCR_CCP_dom"/>
</dbReference>
<reference evidence="13" key="1">
    <citation type="submission" date="2022-03" db="EMBL/GenBank/DDBJ databases">
        <authorList>
            <person name="Alioto T."/>
            <person name="Alioto T."/>
            <person name="Gomez Garrido J."/>
        </authorList>
    </citation>
    <scope>NUCLEOTIDE SEQUENCE</scope>
</reference>
<dbReference type="CDD" id="cd00054">
    <property type="entry name" value="EGF_CA"/>
    <property type="match status" value="1"/>
</dbReference>
<evidence type="ECO:0000256" key="5">
    <source>
        <dbReference type="ARBA" id="ARBA00022801"/>
    </source>
</evidence>
<evidence type="ECO:0000259" key="11">
    <source>
        <dbReference type="PROSITE" id="PS50240"/>
    </source>
</evidence>
<dbReference type="PRINTS" id="PR00722">
    <property type="entry name" value="CHYMOTRYPSIN"/>
</dbReference>
<keyword evidence="4" id="KW-0677">Repeat</keyword>
<keyword evidence="5" id="KW-0378">Hydrolase</keyword>
<evidence type="ECO:0000256" key="2">
    <source>
        <dbReference type="ARBA" id="ARBA00022659"/>
    </source>
</evidence>
<dbReference type="PROSITE" id="PS00010">
    <property type="entry name" value="ASX_HYDROXYL"/>
    <property type="match status" value="1"/>
</dbReference>
<dbReference type="SMART" id="SM00181">
    <property type="entry name" value="EGF"/>
    <property type="match status" value="1"/>
</dbReference>
<dbReference type="SMART" id="SM00020">
    <property type="entry name" value="Tryp_SPc"/>
    <property type="match status" value="1"/>
</dbReference>
<dbReference type="Pfam" id="PF14670">
    <property type="entry name" value="FXa_inhibition"/>
    <property type="match status" value="1"/>
</dbReference>
<evidence type="ECO:0000256" key="7">
    <source>
        <dbReference type="ARBA" id="ARBA00023157"/>
    </source>
</evidence>
<dbReference type="PROSITE" id="PS01180">
    <property type="entry name" value="CUB"/>
    <property type="match status" value="1"/>
</dbReference>
<dbReference type="GO" id="GO:0005509">
    <property type="term" value="F:calcium ion binding"/>
    <property type="evidence" value="ECO:0007669"/>
    <property type="project" value="InterPro"/>
</dbReference>
<dbReference type="SMART" id="SM00032">
    <property type="entry name" value="CCP"/>
    <property type="match status" value="1"/>
</dbReference>
<dbReference type="PROSITE" id="PS50240">
    <property type="entry name" value="TRYPSIN_DOM"/>
    <property type="match status" value="1"/>
</dbReference>
<dbReference type="FunFam" id="2.10.70.10:FF:000016">
    <property type="entry name" value="Mannan-binding lectin serine protease 1"/>
    <property type="match status" value="1"/>
</dbReference>
<dbReference type="Gene3D" id="2.10.25.10">
    <property type="entry name" value="Laminin"/>
    <property type="match status" value="1"/>
</dbReference>
<dbReference type="EMBL" id="OW240922">
    <property type="protein sequence ID" value="CAH2322634.1"/>
    <property type="molecule type" value="Genomic_DNA"/>
</dbReference>
<dbReference type="SMART" id="SM00179">
    <property type="entry name" value="EGF_CA"/>
    <property type="match status" value="1"/>
</dbReference>
<dbReference type="Pfam" id="PF00084">
    <property type="entry name" value="Sushi"/>
    <property type="match status" value="1"/>
</dbReference>
<evidence type="ECO:0000256" key="3">
    <source>
        <dbReference type="ARBA" id="ARBA00022670"/>
    </source>
</evidence>
<dbReference type="PROSITE" id="PS01187">
    <property type="entry name" value="EGF_CA"/>
    <property type="match status" value="1"/>
</dbReference>
<dbReference type="InterPro" id="IPR001881">
    <property type="entry name" value="EGF-like_Ca-bd_dom"/>
</dbReference>
<dbReference type="GO" id="GO:0004252">
    <property type="term" value="F:serine-type endopeptidase activity"/>
    <property type="evidence" value="ECO:0007669"/>
    <property type="project" value="InterPro"/>
</dbReference>
<dbReference type="InterPro" id="IPR035976">
    <property type="entry name" value="Sushi/SCR/CCP_sf"/>
</dbReference>
<dbReference type="InterPro" id="IPR000152">
    <property type="entry name" value="EGF-type_Asp/Asn_hydroxyl_site"/>
</dbReference>
<keyword evidence="3" id="KW-0645">Protease</keyword>
<dbReference type="InterPro" id="IPR001314">
    <property type="entry name" value="Peptidase_S1A"/>
</dbReference>
<evidence type="ECO:0000259" key="12">
    <source>
        <dbReference type="PROSITE" id="PS50923"/>
    </source>
</evidence>
<dbReference type="GO" id="GO:0006508">
    <property type="term" value="P:proteolysis"/>
    <property type="evidence" value="ECO:0007669"/>
    <property type="project" value="UniProtKB-KW"/>
</dbReference>
<dbReference type="PROSITE" id="PS01186">
    <property type="entry name" value="EGF_2"/>
    <property type="match status" value="1"/>
</dbReference>
<dbReference type="InterPro" id="IPR043504">
    <property type="entry name" value="Peptidase_S1_PA_chymotrypsin"/>
</dbReference>
<dbReference type="AlphaFoldDB" id="A0AAD1TEQ7"/>
<evidence type="ECO:0000256" key="1">
    <source>
        <dbReference type="ARBA" id="ARBA00022536"/>
    </source>
</evidence>
<evidence type="ECO:0000313" key="13">
    <source>
        <dbReference type="EMBL" id="CAH2322634.1"/>
    </source>
</evidence>
<dbReference type="SUPFAM" id="SSF57196">
    <property type="entry name" value="EGF/Laminin"/>
    <property type="match status" value="1"/>
</dbReference>
<dbReference type="PROSITE" id="PS50923">
    <property type="entry name" value="SUSHI"/>
    <property type="match status" value="1"/>
</dbReference>
<evidence type="ECO:0000256" key="9">
    <source>
        <dbReference type="PROSITE-ProRule" id="PRU00302"/>
    </source>
</evidence>
<comment type="caution">
    <text evidence="9">Lacks conserved residue(s) required for the propagation of feature annotation.</text>
</comment>
<evidence type="ECO:0000256" key="6">
    <source>
        <dbReference type="ARBA" id="ARBA00022825"/>
    </source>
</evidence>
<dbReference type="SUPFAM" id="SSF49854">
    <property type="entry name" value="Spermadhesin, CUB domain"/>
    <property type="match status" value="1"/>
</dbReference>
<dbReference type="FunFam" id="2.10.25.10:FF:000059">
    <property type="entry name" value="Mannan-binding lectin serine protease 1"/>
    <property type="match status" value="1"/>
</dbReference>
<protein>
    <submittedName>
        <fullName evidence="13">Complement C1s subcomponent</fullName>
    </submittedName>
</protein>
<dbReference type="CDD" id="cd00033">
    <property type="entry name" value="CCP"/>
    <property type="match status" value="1"/>
</dbReference>
<dbReference type="Pfam" id="PF00089">
    <property type="entry name" value="Trypsin"/>
    <property type="match status" value="1"/>
</dbReference>
<accession>A0AAD1TEQ7</accession>
<dbReference type="Gene3D" id="2.40.10.10">
    <property type="entry name" value="Trypsin-like serine proteases"/>
    <property type="match status" value="2"/>
</dbReference>
<keyword evidence="14" id="KW-1185">Reference proteome</keyword>
<keyword evidence="6" id="KW-0720">Serine protease</keyword>
<dbReference type="CDD" id="cd00041">
    <property type="entry name" value="CUB"/>
    <property type="match status" value="1"/>
</dbReference>
<dbReference type="FunFam" id="2.40.10.10:FF:000002">
    <property type="entry name" value="Transmembrane protease serine"/>
    <property type="match status" value="1"/>
</dbReference>
<dbReference type="InterPro" id="IPR001254">
    <property type="entry name" value="Trypsin_dom"/>
</dbReference>
<keyword evidence="1" id="KW-0245">EGF-like domain</keyword>
<dbReference type="InterPro" id="IPR009003">
    <property type="entry name" value="Peptidase_S1_PA"/>
</dbReference>
<evidence type="ECO:0000256" key="4">
    <source>
        <dbReference type="ARBA" id="ARBA00022737"/>
    </source>
</evidence>
<dbReference type="Gene3D" id="2.60.120.290">
    <property type="entry name" value="Spermadhesin, CUB domain"/>
    <property type="match status" value="1"/>
</dbReference>
<dbReference type="InterPro" id="IPR035914">
    <property type="entry name" value="Sperma_CUB_dom_sf"/>
</dbReference>
<dbReference type="SUPFAM" id="SSF57535">
    <property type="entry name" value="Complement control module/SCR domain"/>
    <property type="match status" value="1"/>
</dbReference>
<dbReference type="SUPFAM" id="SSF50494">
    <property type="entry name" value="Trypsin-like serine proteases"/>
    <property type="match status" value="1"/>
</dbReference>
<organism evidence="13 14">
    <name type="scientific">Pelobates cultripes</name>
    <name type="common">Western spadefoot toad</name>
    <dbReference type="NCBI Taxonomy" id="61616"/>
    <lineage>
        <taxon>Eukaryota</taxon>
        <taxon>Metazoa</taxon>
        <taxon>Chordata</taxon>
        <taxon>Craniata</taxon>
        <taxon>Vertebrata</taxon>
        <taxon>Euteleostomi</taxon>
        <taxon>Amphibia</taxon>
        <taxon>Batrachia</taxon>
        <taxon>Anura</taxon>
        <taxon>Pelobatoidea</taxon>
        <taxon>Pelobatidae</taxon>
        <taxon>Pelobates</taxon>
    </lineage>
</organism>
<proteinExistence type="inferred from homology"/>
<gene>
    <name evidence="13" type="ORF">PECUL_23A015170</name>
</gene>
<evidence type="ECO:0000259" key="10">
    <source>
        <dbReference type="PROSITE" id="PS01180"/>
    </source>
</evidence>
<dbReference type="Gene3D" id="2.10.70.10">
    <property type="entry name" value="Complement Module, domain 1"/>
    <property type="match status" value="1"/>
</dbReference>
<dbReference type="InterPro" id="IPR018097">
    <property type="entry name" value="EGF_Ca-bd_CS"/>
</dbReference>